<dbReference type="Proteomes" id="UP000467700">
    <property type="component" value="Unassembled WGS sequence"/>
</dbReference>
<sequence>MWFLRYLTAPSLRSLNIAILRRDQVALDNFVKRSPCVEALIIDERYGGDYCSYKDEVLISDLEIVDYLTSPSLRHSLRRPRSFVHQKNDTFCDLGTVGCWPAAAASVVLEADVLAAEIGRLVGGVR</sequence>
<gene>
    <name evidence="1" type="ORF">AAE3_LOCUS7911</name>
</gene>
<reference evidence="1 2" key="1">
    <citation type="submission" date="2020-01" db="EMBL/GenBank/DDBJ databases">
        <authorList>
            <person name="Gupta K D."/>
        </authorList>
    </citation>
    <scope>NUCLEOTIDE SEQUENCE [LARGE SCALE GENOMIC DNA]</scope>
</reference>
<dbReference type="EMBL" id="CACVBS010000050">
    <property type="protein sequence ID" value="CAA7265720.1"/>
    <property type="molecule type" value="Genomic_DNA"/>
</dbReference>
<evidence type="ECO:0008006" key="3">
    <source>
        <dbReference type="Google" id="ProtNLM"/>
    </source>
</evidence>
<name>A0A8S0WDD1_CYCAE</name>
<protein>
    <recommendedName>
        <fullName evidence="3">FBD domain-containing protein</fullName>
    </recommendedName>
</protein>
<evidence type="ECO:0000313" key="2">
    <source>
        <dbReference type="Proteomes" id="UP000467700"/>
    </source>
</evidence>
<keyword evidence="2" id="KW-1185">Reference proteome</keyword>
<accession>A0A8S0WDD1</accession>
<evidence type="ECO:0000313" key="1">
    <source>
        <dbReference type="EMBL" id="CAA7265720.1"/>
    </source>
</evidence>
<proteinExistence type="predicted"/>
<organism evidence="1 2">
    <name type="scientific">Cyclocybe aegerita</name>
    <name type="common">Black poplar mushroom</name>
    <name type="synonym">Agrocybe aegerita</name>
    <dbReference type="NCBI Taxonomy" id="1973307"/>
    <lineage>
        <taxon>Eukaryota</taxon>
        <taxon>Fungi</taxon>
        <taxon>Dikarya</taxon>
        <taxon>Basidiomycota</taxon>
        <taxon>Agaricomycotina</taxon>
        <taxon>Agaricomycetes</taxon>
        <taxon>Agaricomycetidae</taxon>
        <taxon>Agaricales</taxon>
        <taxon>Agaricineae</taxon>
        <taxon>Bolbitiaceae</taxon>
        <taxon>Cyclocybe</taxon>
    </lineage>
</organism>
<comment type="caution">
    <text evidence="1">The sequence shown here is derived from an EMBL/GenBank/DDBJ whole genome shotgun (WGS) entry which is preliminary data.</text>
</comment>
<dbReference type="AlphaFoldDB" id="A0A8S0WDD1"/>